<evidence type="ECO:0000313" key="4">
    <source>
        <dbReference type="Proteomes" id="UP001174839"/>
    </source>
</evidence>
<evidence type="ECO:0000256" key="2">
    <source>
        <dbReference type="SAM" id="SignalP"/>
    </source>
</evidence>
<protein>
    <submittedName>
        <fullName evidence="3">Uncharacterized protein</fullName>
    </submittedName>
</protein>
<proteinExistence type="predicted"/>
<reference evidence="3" key="1">
    <citation type="submission" date="2023-06" db="EMBL/GenBank/DDBJ databases">
        <title>Robiginitalea aurantiacus sp. nov. and Algoriphagus sediminis sp. nov., isolated from coastal sediment.</title>
        <authorList>
            <person name="Zhou Z.Y."/>
            <person name="An J."/>
            <person name="Jia Y.W."/>
            <person name="Du Z.J."/>
        </authorList>
    </citation>
    <scope>NUCLEOTIDE SEQUENCE</scope>
    <source>
        <strain evidence="3">M39</strain>
    </source>
</reference>
<feature type="region of interest" description="Disordered" evidence="1">
    <location>
        <begin position="31"/>
        <end position="59"/>
    </location>
</feature>
<evidence type="ECO:0000313" key="3">
    <source>
        <dbReference type="EMBL" id="MDM9632221.1"/>
    </source>
</evidence>
<dbReference type="Proteomes" id="UP001174839">
    <property type="component" value="Unassembled WGS sequence"/>
</dbReference>
<feature type="chain" id="PRO_5045172741" evidence="2">
    <location>
        <begin position="21"/>
        <end position="389"/>
    </location>
</feature>
<sequence length="389" mass="41701">MKKLMLVILLGGFLFTSCQKDDLTSQTDLEAVEGRSSNNGRNGNNENNGNNGNTGLSDFNMDNEACPATKVAELYAGQNTLVGKVTVEADNGEYIITYSVDPGYCLTETHLQVGADANAFPLKGNGNLANGNFEYGDDPLDCVSSVTYRVPNTGLFIAAHAVVKCVDDYGIIDNLPATASFSTGATAYPGTLGGYFDIEISGGTALDGTYEGWCANVKKPLDPNQGPFSSSVFSTYANQDYPGINEDNFDLVNWLINNKDAYIGEDSPTGGIYNFGDVQWAIWKLLNDAGCVTCAGLGDKADLERKGNEIAADVLQNQEAEGFVPGCDQLALVILIPDDTTKQPVMIPVPIDCEAGDCEETAWARNDSNRDCGNFPGGNWATYFKYDDK</sequence>
<feature type="compositionally biased region" description="Low complexity" evidence="1">
    <location>
        <begin position="34"/>
        <end position="53"/>
    </location>
</feature>
<dbReference type="RefSeq" id="WP_289725586.1">
    <property type="nucleotide sequence ID" value="NZ_JAUDUY010000006.1"/>
</dbReference>
<comment type="caution">
    <text evidence="3">The sequence shown here is derived from an EMBL/GenBank/DDBJ whole genome shotgun (WGS) entry which is preliminary data.</text>
</comment>
<organism evidence="3 4">
    <name type="scientific">Robiginitalea aurantiaca</name>
    <dbReference type="NCBI Taxonomy" id="3056915"/>
    <lineage>
        <taxon>Bacteria</taxon>
        <taxon>Pseudomonadati</taxon>
        <taxon>Bacteroidota</taxon>
        <taxon>Flavobacteriia</taxon>
        <taxon>Flavobacteriales</taxon>
        <taxon>Flavobacteriaceae</taxon>
        <taxon>Robiginitalea</taxon>
    </lineage>
</organism>
<keyword evidence="2" id="KW-0732">Signal</keyword>
<dbReference type="EMBL" id="JAUDUY010000006">
    <property type="protein sequence ID" value="MDM9632221.1"/>
    <property type="molecule type" value="Genomic_DNA"/>
</dbReference>
<gene>
    <name evidence="3" type="ORF">QU605_12110</name>
</gene>
<evidence type="ECO:0000256" key="1">
    <source>
        <dbReference type="SAM" id="MobiDB-lite"/>
    </source>
</evidence>
<keyword evidence="4" id="KW-1185">Reference proteome</keyword>
<name>A0ABT7WH20_9FLAO</name>
<feature type="signal peptide" evidence="2">
    <location>
        <begin position="1"/>
        <end position="20"/>
    </location>
</feature>
<dbReference type="PROSITE" id="PS51257">
    <property type="entry name" value="PROKAR_LIPOPROTEIN"/>
    <property type="match status" value="1"/>
</dbReference>
<accession>A0ABT7WH20</accession>